<dbReference type="PANTHER" id="PTHR43004:SF4">
    <property type="entry name" value="FAD-BINDING DOMAIN-CONTAINING PROTEIN"/>
    <property type="match status" value="1"/>
</dbReference>
<sequence>MTNIQPQKMYNVVVVGGGLAGLMTYLCLTTYGFNILHIDERAYPTTAGRADGIQPRTIEAVSIELATFFPPISRASLASVFKQRQGLPVDEAALAQAKSELPAIT</sequence>
<keyword evidence="4" id="KW-0812">Transmembrane</keyword>
<gene>
    <name evidence="7" type="ORF">B0H17DRAFT_1339146</name>
    <name evidence="6" type="ORF">B0H17DRAFT_1341644</name>
</gene>
<evidence type="ECO:0000313" key="6">
    <source>
        <dbReference type="EMBL" id="KAJ7609256.1"/>
    </source>
</evidence>
<evidence type="ECO:0000256" key="2">
    <source>
        <dbReference type="ARBA" id="ARBA00022827"/>
    </source>
</evidence>
<dbReference type="Pfam" id="PF01494">
    <property type="entry name" value="FAD_binding_3"/>
    <property type="match status" value="1"/>
</dbReference>
<keyword evidence="8" id="KW-1185">Reference proteome</keyword>
<proteinExistence type="predicted"/>
<evidence type="ECO:0000313" key="8">
    <source>
        <dbReference type="Proteomes" id="UP001221757"/>
    </source>
</evidence>
<evidence type="ECO:0000313" key="7">
    <source>
        <dbReference type="EMBL" id="KAJ7643223.1"/>
    </source>
</evidence>
<dbReference type="Proteomes" id="UP001221757">
    <property type="component" value="Unassembled WGS sequence"/>
</dbReference>
<evidence type="ECO:0000256" key="4">
    <source>
        <dbReference type="SAM" id="Phobius"/>
    </source>
</evidence>
<reference evidence="7" key="1">
    <citation type="submission" date="2023-03" db="EMBL/GenBank/DDBJ databases">
        <title>Massive genome expansion in bonnet fungi (Mycena s.s.) driven by repeated elements and novel gene families across ecological guilds.</title>
        <authorList>
            <consortium name="Lawrence Berkeley National Laboratory"/>
            <person name="Harder C.B."/>
            <person name="Miyauchi S."/>
            <person name="Viragh M."/>
            <person name="Kuo A."/>
            <person name="Thoen E."/>
            <person name="Andreopoulos B."/>
            <person name="Lu D."/>
            <person name="Skrede I."/>
            <person name="Drula E."/>
            <person name="Henrissat B."/>
            <person name="Morin E."/>
            <person name="Kohler A."/>
            <person name="Barry K."/>
            <person name="LaButti K."/>
            <person name="Morin E."/>
            <person name="Salamov A."/>
            <person name="Lipzen A."/>
            <person name="Mereny Z."/>
            <person name="Hegedus B."/>
            <person name="Baldrian P."/>
            <person name="Stursova M."/>
            <person name="Weitz H."/>
            <person name="Taylor A."/>
            <person name="Grigoriev I.V."/>
            <person name="Nagy L.G."/>
            <person name="Martin F."/>
            <person name="Kauserud H."/>
        </authorList>
    </citation>
    <scope>NUCLEOTIDE SEQUENCE</scope>
    <source>
        <strain evidence="7">CBHHK067</strain>
    </source>
</reference>
<dbReference type="InterPro" id="IPR036188">
    <property type="entry name" value="FAD/NAD-bd_sf"/>
</dbReference>
<keyword evidence="3" id="KW-0560">Oxidoreductase</keyword>
<feature type="transmembrane region" description="Helical" evidence="4">
    <location>
        <begin position="12"/>
        <end position="33"/>
    </location>
</feature>
<dbReference type="InterPro" id="IPR050641">
    <property type="entry name" value="RIFMO-like"/>
</dbReference>
<dbReference type="EMBL" id="JARKIE010001030">
    <property type="protein sequence ID" value="KAJ7609256.1"/>
    <property type="molecule type" value="Genomic_DNA"/>
</dbReference>
<organism evidence="7 8">
    <name type="scientific">Mycena rosella</name>
    <name type="common">Pink bonnet</name>
    <name type="synonym">Agaricus rosellus</name>
    <dbReference type="NCBI Taxonomy" id="1033263"/>
    <lineage>
        <taxon>Eukaryota</taxon>
        <taxon>Fungi</taxon>
        <taxon>Dikarya</taxon>
        <taxon>Basidiomycota</taxon>
        <taxon>Agaricomycotina</taxon>
        <taxon>Agaricomycetes</taxon>
        <taxon>Agaricomycetidae</taxon>
        <taxon>Agaricales</taxon>
        <taxon>Marasmiineae</taxon>
        <taxon>Mycenaceae</taxon>
        <taxon>Mycena</taxon>
    </lineage>
</organism>
<accession>A0AAD7FXP8</accession>
<dbReference type="AlphaFoldDB" id="A0AAD7FXP8"/>
<keyword evidence="2" id="KW-0274">FAD</keyword>
<evidence type="ECO:0000256" key="1">
    <source>
        <dbReference type="ARBA" id="ARBA00022630"/>
    </source>
</evidence>
<name>A0AAD7FXP8_MYCRO</name>
<protein>
    <recommendedName>
        <fullName evidence="5">FAD-binding domain-containing protein</fullName>
    </recommendedName>
</protein>
<dbReference type="GO" id="GO:0016709">
    <property type="term" value="F:oxidoreductase activity, acting on paired donors, with incorporation or reduction of molecular oxygen, NAD(P)H as one donor, and incorporation of one atom of oxygen"/>
    <property type="evidence" value="ECO:0007669"/>
    <property type="project" value="UniProtKB-ARBA"/>
</dbReference>
<keyword evidence="4" id="KW-1133">Transmembrane helix</keyword>
<feature type="domain" description="FAD-binding" evidence="5">
    <location>
        <begin position="10"/>
        <end position="60"/>
    </location>
</feature>
<dbReference type="InterPro" id="IPR002938">
    <property type="entry name" value="FAD-bd"/>
</dbReference>
<evidence type="ECO:0000256" key="3">
    <source>
        <dbReference type="ARBA" id="ARBA00023002"/>
    </source>
</evidence>
<keyword evidence="1" id="KW-0285">Flavoprotein</keyword>
<comment type="caution">
    <text evidence="7">The sequence shown here is derived from an EMBL/GenBank/DDBJ whole genome shotgun (WGS) entry which is preliminary data.</text>
</comment>
<dbReference type="GO" id="GO:0071949">
    <property type="term" value="F:FAD binding"/>
    <property type="evidence" value="ECO:0007669"/>
    <property type="project" value="InterPro"/>
</dbReference>
<dbReference type="Gene3D" id="3.50.50.60">
    <property type="entry name" value="FAD/NAD(P)-binding domain"/>
    <property type="match status" value="1"/>
</dbReference>
<dbReference type="PANTHER" id="PTHR43004">
    <property type="entry name" value="TRK SYSTEM POTASSIUM UPTAKE PROTEIN"/>
    <property type="match status" value="1"/>
</dbReference>
<evidence type="ECO:0000259" key="5">
    <source>
        <dbReference type="Pfam" id="PF01494"/>
    </source>
</evidence>
<dbReference type="EMBL" id="JARKIE010000408">
    <property type="protein sequence ID" value="KAJ7643223.1"/>
    <property type="molecule type" value="Genomic_DNA"/>
</dbReference>
<dbReference type="SUPFAM" id="SSF51905">
    <property type="entry name" value="FAD/NAD(P)-binding domain"/>
    <property type="match status" value="1"/>
</dbReference>
<keyword evidence="4" id="KW-0472">Membrane</keyword>